<dbReference type="GO" id="GO:0008053">
    <property type="term" value="P:mitochondrial fusion"/>
    <property type="evidence" value="ECO:0007669"/>
    <property type="project" value="TreeGrafter"/>
</dbReference>
<protein>
    <submittedName>
        <fullName evidence="5">Ganglioside-induced differentiation-associated protein 1</fullName>
    </submittedName>
</protein>
<dbReference type="PANTHER" id="PTHR44188:SF1">
    <property type="entry name" value="GDAP1, ISOFORM A"/>
    <property type="match status" value="1"/>
</dbReference>
<dbReference type="GO" id="GO:0005741">
    <property type="term" value="C:mitochondrial outer membrane"/>
    <property type="evidence" value="ECO:0007669"/>
    <property type="project" value="TreeGrafter"/>
</dbReference>
<reference evidence="5 6" key="1">
    <citation type="submission" date="2024-02" db="EMBL/GenBank/DDBJ databases">
        <title>A chromosome-level genome assembly of Drosophila madeirensis, a fruit fly species endemic to Madeira island.</title>
        <authorList>
            <person name="Tomihara K."/>
            <person name="Llopart A."/>
            <person name="Yamamoto D."/>
        </authorList>
    </citation>
    <scope>NUCLEOTIDE SEQUENCE [LARGE SCALE GENOMIC DNA]</scope>
    <source>
        <strain evidence="5 6">RF1</strain>
    </source>
</reference>
<dbReference type="FunFam" id="3.40.30.10:FF:000394">
    <property type="entry name" value="Gdap1, isoform B"/>
    <property type="match status" value="1"/>
</dbReference>
<dbReference type="PROSITE" id="PS50404">
    <property type="entry name" value="GST_NTER"/>
    <property type="match status" value="1"/>
</dbReference>
<evidence type="ECO:0000313" key="5">
    <source>
        <dbReference type="EMBL" id="BFF99618.1"/>
    </source>
</evidence>
<feature type="domain" description="GST N-terminal" evidence="3">
    <location>
        <begin position="28"/>
        <end position="109"/>
    </location>
</feature>
<dbReference type="GO" id="GO:0000266">
    <property type="term" value="P:mitochondrial fission"/>
    <property type="evidence" value="ECO:0007669"/>
    <property type="project" value="TreeGrafter"/>
</dbReference>
<sequence>MGDQAKEIEAATPPAILQDFKAPVFADNKLVLYFHPYNFYSQKVLLVLYEKNIDFTPYVVDLCNGEQYSSWFLNLNPKGDVPVLQDGAFIIPNSTHIINYVESKFRGANHPVLKPDQSSAQYDQVMIYESAVGRVPVGALSLGSFIHDDLKLVPKAPFIGPVRQSCLKNNDKVLDLLRRSVDELESNKSALKQKLDIQIRRKDLVSCRDDFQRVLDAVRHVLLYVEQELSQQAPRNEWLTGNEVTLADISLGLLLHRLYQLGFENYYWSFGKLPQVEGYFLRFRQRQSYHKLQPSNFEILREMWAKTPGNYKLGAGAGFLGMAMFAAFAHK</sequence>
<dbReference type="Pfam" id="PF00043">
    <property type="entry name" value="GST_C"/>
    <property type="match status" value="1"/>
</dbReference>
<dbReference type="SFLD" id="SFLDS00019">
    <property type="entry name" value="Glutathione_Transferase_(cytos"/>
    <property type="match status" value="1"/>
</dbReference>
<dbReference type="PROSITE" id="PS50405">
    <property type="entry name" value="GST_CTER"/>
    <property type="match status" value="1"/>
</dbReference>
<accession>A0AAU9FVX0</accession>
<dbReference type="GO" id="GO:0006626">
    <property type="term" value="P:protein targeting to mitochondrion"/>
    <property type="evidence" value="ECO:0007669"/>
    <property type="project" value="TreeGrafter"/>
</dbReference>
<dbReference type="InterPro" id="IPR004045">
    <property type="entry name" value="Glutathione_S-Trfase_N"/>
</dbReference>
<dbReference type="InterPro" id="IPR036249">
    <property type="entry name" value="Thioredoxin-like_sf"/>
</dbReference>
<dbReference type="PANTHER" id="PTHR44188">
    <property type="entry name" value="GDAP1, ISOFORM A"/>
    <property type="match status" value="1"/>
</dbReference>
<organism evidence="5 6">
    <name type="scientific">Drosophila madeirensis</name>
    <name type="common">Fruit fly</name>
    <dbReference type="NCBI Taxonomy" id="30013"/>
    <lineage>
        <taxon>Eukaryota</taxon>
        <taxon>Metazoa</taxon>
        <taxon>Ecdysozoa</taxon>
        <taxon>Arthropoda</taxon>
        <taxon>Hexapoda</taxon>
        <taxon>Insecta</taxon>
        <taxon>Pterygota</taxon>
        <taxon>Neoptera</taxon>
        <taxon>Endopterygota</taxon>
        <taxon>Diptera</taxon>
        <taxon>Brachycera</taxon>
        <taxon>Muscomorpha</taxon>
        <taxon>Ephydroidea</taxon>
        <taxon>Drosophilidae</taxon>
        <taxon>Drosophila</taxon>
        <taxon>Sophophora</taxon>
    </lineage>
</organism>
<evidence type="ECO:0000256" key="1">
    <source>
        <dbReference type="ARBA" id="ARBA00007409"/>
    </source>
</evidence>
<dbReference type="SFLD" id="SFLDG00358">
    <property type="entry name" value="Main_(cytGST)"/>
    <property type="match status" value="1"/>
</dbReference>
<dbReference type="InterPro" id="IPR010987">
    <property type="entry name" value="Glutathione-S-Trfase_C-like"/>
</dbReference>
<feature type="coiled-coil region" evidence="2">
    <location>
        <begin position="167"/>
        <end position="201"/>
    </location>
</feature>
<dbReference type="Proteomes" id="UP001500889">
    <property type="component" value="Chromosome J"/>
</dbReference>
<comment type="similarity">
    <text evidence="1">Belongs to the GST superfamily.</text>
</comment>
<dbReference type="Gene3D" id="3.40.30.10">
    <property type="entry name" value="Glutaredoxin"/>
    <property type="match status" value="1"/>
</dbReference>
<gene>
    <name evidence="5" type="ORF">DMAD_07475</name>
</gene>
<dbReference type="SUPFAM" id="SSF52833">
    <property type="entry name" value="Thioredoxin-like"/>
    <property type="match status" value="1"/>
</dbReference>
<evidence type="ECO:0000256" key="2">
    <source>
        <dbReference type="SAM" id="Coils"/>
    </source>
</evidence>
<dbReference type="InterPro" id="IPR036282">
    <property type="entry name" value="Glutathione-S-Trfase_C_sf"/>
</dbReference>
<keyword evidence="6" id="KW-1185">Reference proteome</keyword>
<evidence type="ECO:0000313" key="6">
    <source>
        <dbReference type="Proteomes" id="UP001500889"/>
    </source>
</evidence>
<dbReference type="CDD" id="cd00570">
    <property type="entry name" value="GST_N_family"/>
    <property type="match status" value="1"/>
</dbReference>
<dbReference type="InterPro" id="IPR040079">
    <property type="entry name" value="Glutathione_S-Trfase"/>
</dbReference>
<dbReference type="AlphaFoldDB" id="A0AAU9FVX0"/>
<dbReference type="InterPro" id="IPR004046">
    <property type="entry name" value="GST_C"/>
</dbReference>
<dbReference type="SUPFAM" id="SSF47616">
    <property type="entry name" value="GST C-terminal domain-like"/>
    <property type="match status" value="1"/>
</dbReference>
<evidence type="ECO:0000259" key="4">
    <source>
        <dbReference type="PROSITE" id="PS50405"/>
    </source>
</evidence>
<dbReference type="EMBL" id="AP029265">
    <property type="protein sequence ID" value="BFF99618.1"/>
    <property type="molecule type" value="Genomic_DNA"/>
</dbReference>
<dbReference type="Pfam" id="PF13417">
    <property type="entry name" value="GST_N_3"/>
    <property type="match status" value="1"/>
</dbReference>
<evidence type="ECO:0000259" key="3">
    <source>
        <dbReference type="PROSITE" id="PS50404"/>
    </source>
</evidence>
<feature type="domain" description="GST C-terminal" evidence="4">
    <location>
        <begin position="166"/>
        <end position="309"/>
    </location>
</feature>
<dbReference type="Gene3D" id="1.20.1050.10">
    <property type="match status" value="1"/>
</dbReference>
<proteinExistence type="inferred from homology"/>
<keyword evidence="2" id="KW-0175">Coiled coil</keyword>
<name>A0AAU9FVX0_DROMD</name>